<dbReference type="Pfam" id="PF00571">
    <property type="entry name" value="CBS"/>
    <property type="match status" value="4"/>
</dbReference>
<gene>
    <name evidence="4" type="ORF">A2954_04365</name>
</gene>
<dbReference type="SUPFAM" id="SSF54631">
    <property type="entry name" value="CBS-domain pair"/>
    <property type="match status" value="2"/>
</dbReference>
<keyword evidence="1 2" id="KW-0129">CBS domain</keyword>
<comment type="caution">
    <text evidence="4">The sequence shown here is derived from an EMBL/GenBank/DDBJ whole genome shotgun (WGS) entry which is preliminary data.</text>
</comment>
<sequence length="305" mass="35183">MFQLKDIIKTDRIIKTSPDETLSQAVSQMRTSHDATFVFDEKNEFMGVVNPYYSLIKSSYPGNSKVRHCLFHPPKLHINYLIPKVAELFIESKIHYLPVFNDNEKFMGIISARHLLSYYLDSPLFDIPISEILQIKTKPLVTIYEDDTVNSAIEIFRKTKLSKLIILNKDLKLKGVLSYYDLISYLVRPRESINRGQREGNHVGFFHLKIKNFAKTYTLTLTPKDHARKALELIINKKIGSVVIVDEERHPVGILTTKDFLNIIWRNGNGKKSQILTKNFSQQSRQILGGFFKGLSFVLTRGNYT</sequence>
<dbReference type="PANTHER" id="PTHR43080:SF2">
    <property type="entry name" value="CBS DOMAIN-CONTAINING PROTEIN"/>
    <property type="match status" value="1"/>
</dbReference>
<dbReference type="AlphaFoldDB" id="A0A1F7IFT0"/>
<feature type="domain" description="CBS" evidence="3">
    <location>
        <begin position="66"/>
        <end position="127"/>
    </location>
</feature>
<evidence type="ECO:0000313" key="5">
    <source>
        <dbReference type="Proteomes" id="UP000177698"/>
    </source>
</evidence>
<dbReference type="CDD" id="cd02205">
    <property type="entry name" value="CBS_pair_SF"/>
    <property type="match status" value="2"/>
</dbReference>
<evidence type="ECO:0000259" key="3">
    <source>
        <dbReference type="PROSITE" id="PS51371"/>
    </source>
</evidence>
<protein>
    <recommendedName>
        <fullName evidence="3">CBS domain-containing protein</fullName>
    </recommendedName>
</protein>
<feature type="domain" description="CBS" evidence="3">
    <location>
        <begin position="214"/>
        <end position="273"/>
    </location>
</feature>
<proteinExistence type="predicted"/>
<evidence type="ECO:0000313" key="4">
    <source>
        <dbReference type="EMBL" id="OGK42218.1"/>
    </source>
</evidence>
<name>A0A1F7IFT0_9BACT</name>
<dbReference type="PROSITE" id="PS51371">
    <property type="entry name" value="CBS"/>
    <property type="match status" value="3"/>
</dbReference>
<reference evidence="4 5" key="1">
    <citation type="journal article" date="2016" name="Nat. Commun.">
        <title>Thousands of microbial genomes shed light on interconnected biogeochemical processes in an aquifer system.</title>
        <authorList>
            <person name="Anantharaman K."/>
            <person name="Brown C.T."/>
            <person name="Hug L.A."/>
            <person name="Sharon I."/>
            <person name="Castelle C.J."/>
            <person name="Probst A.J."/>
            <person name="Thomas B.C."/>
            <person name="Singh A."/>
            <person name="Wilkins M.J."/>
            <person name="Karaoz U."/>
            <person name="Brodie E.L."/>
            <person name="Williams K.H."/>
            <person name="Hubbard S.S."/>
            <person name="Banfield J.F."/>
        </authorList>
    </citation>
    <scope>NUCLEOTIDE SEQUENCE [LARGE SCALE GENOMIC DNA]</scope>
</reference>
<evidence type="ECO:0000256" key="1">
    <source>
        <dbReference type="ARBA" id="ARBA00023122"/>
    </source>
</evidence>
<dbReference type="SMART" id="SM00116">
    <property type="entry name" value="CBS"/>
    <property type="match status" value="4"/>
</dbReference>
<dbReference type="STRING" id="1802056.A2954_04365"/>
<dbReference type="PANTHER" id="PTHR43080">
    <property type="entry name" value="CBS DOMAIN-CONTAINING PROTEIN CBSX3, MITOCHONDRIAL"/>
    <property type="match status" value="1"/>
</dbReference>
<dbReference type="InterPro" id="IPR000644">
    <property type="entry name" value="CBS_dom"/>
</dbReference>
<organism evidence="4 5">
    <name type="scientific">Candidatus Roizmanbacteria bacterium RIFCSPLOWO2_01_FULL_37_12</name>
    <dbReference type="NCBI Taxonomy" id="1802056"/>
    <lineage>
        <taxon>Bacteria</taxon>
        <taxon>Candidatus Roizmaniibacteriota</taxon>
    </lineage>
</organism>
<accession>A0A1F7IFT0</accession>
<dbReference type="EMBL" id="MGAG01000003">
    <property type="protein sequence ID" value="OGK42218.1"/>
    <property type="molecule type" value="Genomic_DNA"/>
</dbReference>
<dbReference type="InterPro" id="IPR046342">
    <property type="entry name" value="CBS_dom_sf"/>
</dbReference>
<dbReference type="Gene3D" id="3.10.580.10">
    <property type="entry name" value="CBS-domain"/>
    <property type="match status" value="2"/>
</dbReference>
<dbReference type="InterPro" id="IPR051257">
    <property type="entry name" value="Diverse_CBS-Domain"/>
</dbReference>
<evidence type="ECO:0000256" key="2">
    <source>
        <dbReference type="PROSITE-ProRule" id="PRU00703"/>
    </source>
</evidence>
<feature type="domain" description="CBS" evidence="3">
    <location>
        <begin position="136"/>
        <end position="192"/>
    </location>
</feature>
<dbReference type="Proteomes" id="UP000177698">
    <property type="component" value="Unassembled WGS sequence"/>
</dbReference>